<dbReference type="PANTHER" id="PTHR45033">
    <property type="match status" value="1"/>
</dbReference>
<dbReference type="Pfam" id="PF08240">
    <property type="entry name" value="ADH_N"/>
    <property type="match status" value="1"/>
</dbReference>
<protein>
    <submittedName>
        <fullName evidence="2">Predicted protein</fullName>
    </submittedName>
</protein>
<dbReference type="Gene3D" id="3.90.180.10">
    <property type="entry name" value="Medium-chain alcohol dehydrogenases, catalytic domain"/>
    <property type="match status" value="1"/>
</dbReference>
<evidence type="ECO:0000259" key="1">
    <source>
        <dbReference type="SMART" id="SM00829"/>
    </source>
</evidence>
<dbReference type="OrthoDB" id="9930022at2759"/>
<sequence>MAEIPTTQKQYRLQHFEGTHGLTLFPSEPVETPQRKQVLVRLHAASLNFRDILISRGQFGSFSFPPGLIPLSDGAGQVVALGDEVTSFQIGDRVCGTFFETWQDGPITPDNVSRALGATVPGVLAQYRVFEESALIKFPSHLSYEQASTLPCAAVTAWSALNENGVKAGPGETVLIIGTGGVSLFGLQFAVRAGCQVMVLSSSDEKLKLAQSLGASFLINYKKHPDWEIKVREITNGKGVDHVLEVGGEGTLNRSLDAVRLGGHVHIIGVLAKSAGTCSGFGEKVLYSSVQMRGIYIGSRGVFERMNKSIEINEIKPVVDRVFDFENVKEAFEYLASGKHFGKVVIRID</sequence>
<dbReference type="Proteomes" id="UP000006671">
    <property type="component" value="Unassembled WGS sequence"/>
</dbReference>
<organism evidence="3">
    <name type="scientific">Naegleria gruberi</name>
    <name type="common">Amoeba</name>
    <dbReference type="NCBI Taxonomy" id="5762"/>
    <lineage>
        <taxon>Eukaryota</taxon>
        <taxon>Discoba</taxon>
        <taxon>Heterolobosea</taxon>
        <taxon>Tetramitia</taxon>
        <taxon>Eutetramitia</taxon>
        <taxon>Vahlkampfiidae</taxon>
        <taxon>Naegleria</taxon>
    </lineage>
</organism>
<dbReference type="VEuPathDB" id="AmoebaDB:NAEGRDRAFT_73866"/>
<dbReference type="EMBL" id="GG738908">
    <property type="protein sequence ID" value="EFC38394.1"/>
    <property type="molecule type" value="Genomic_DNA"/>
</dbReference>
<dbReference type="GeneID" id="8858255"/>
<dbReference type="SUPFAM" id="SSF50129">
    <property type="entry name" value="GroES-like"/>
    <property type="match status" value="1"/>
</dbReference>
<dbReference type="InterPro" id="IPR036291">
    <property type="entry name" value="NAD(P)-bd_dom_sf"/>
</dbReference>
<dbReference type="GO" id="GO:0016491">
    <property type="term" value="F:oxidoreductase activity"/>
    <property type="evidence" value="ECO:0007669"/>
    <property type="project" value="InterPro"/>
</dbReference>
<dbReference type="SUPFAM" id="SSF51735">
    <property type="entry name" value="NAD(P)-binding Rossmann-fold domains"/>
    <property type="match status" value="1"/>
</dbReference>
<proteinExistence type="predicted"/>
<dbReference type="SMART" id="SM00829">
    <property type="entry name" value="PKS_ER"/>
    <property type="match status" value="1"/>
</dbReference>
<dbReference type="PANTHER" id="PTHR45033:SF2">
    <property type="entry name" value="ZINC-TYPE ALCOHOL DEHYDROGENASE-LIKE PROTEIN C1773.06C"/>
    <property type="match status" value="1"/>
</dbReference>
<dbReference type="InParanoid" id="D2VXT4"/>
<dbReference type="KEGG" id="ngr:NAEGRDRAFT_73866"/>
<keyword evidence="3" id="KW-1185">Reference proteome</keyword>
<dbReference type="eggNOG" id="KOG1198">
    <property type="taxonomic scope" value="Eukaryota"/>
</dbReference>
<dbReference type="InterPro" id="IPR011032">
    <property type="entry name" value="GroES-like_sf"/>
</dbReference>
<dbReference type="InterPro" id="IPR013149">
    <property type="entry name" value="ADH-like_C"/>
</dbReference>
<gene>
    <name evidence="2" type="ORF">NAEGRDRAFT_73866</name>
</gene>
<dbReference type="AlphaFoldDB" id="D2VXT4"/>
<evidence type="ECO:0000313" key="2">
    <source>
        <dbReference type="EMBL" id="EFC38394.1"/>
    </source>
</evidence>
<dbReference type="OMA" id="ICTFRGV"/>
<dbReference type="InterPro" id="IPR020843">
    <property type="entry name" value="ER"/>
</dbReference>
<name>D2VXT4_NAEGR</name>
<dbReference type="RefSeq" id="XP_002671138.1">
    <property type="nucleotide sequence ID" value="XM_002671092.1"/>
</dbReference>
<evidence type="ECO:0000313" key="3">
    <source>
        <dbReference type="Proteomes" id="UP000006671"/>
    </source>
</evidence>
<dbReference type="Gene3D" id="3.40.50.720">
    <property type="entry name" value="NAD(P)-binding Rossmann-like Domain"/>
    <property type="match status" value="1"/>
</dbReference>
<accession>D2VXT4</accession>
<dbReference type="CDD" id="cd08276">
    <property type="entry name" value="MDR7"/>
    <property type="match status" value="1"/>
</dbReference>
<dbReference type="InterPro" id="IPR013154">
    <property type="entry name" value="ADH-like_N"/>
</dbReference>
<dbReference type="STRING" id="5762.D2VXT4"/>
<reference evidence="2 3" key="1">
    <citation type="journal article" date="2010" name="Cell">
        <title>The genome of Naegleria gruberi illuminates early eukaryotic versatility.</title>
        <authorList>
            <person name="Fritz-Laylin L.K."/>
            <person name="Prochnik S.E."/>
            <person name="Ginger M.L."/>
            <person name="Dacks J.B."/>
            <person name="Carpenter M.L."/>
            <person name="Field M.C."/>
            <person name="Kuo A."/>
            <person name="Paredez A."/>
            <person name="Chapman J."/>
            <person name="Pham J."/>
            <person name="Shu S."/>
            <person name="Neupane R."/>
            <person name="Cipriano M."/>
            <person name="Mancuso J."/>
            <person name="Tu H."/>
            <person name="Salamov A."/>
            <person name="Lindquist E."/>
            <person name="Shapiro H."/>
            <person name="Lucas S."/>
            <person name="Grigoriev I.V."/>
            <person name="Cande W.Z."/>
            <person name="Fulton C."/>
            <person name="Rokhsar D.S."/>
            <person name="Dawson S.C."/>
        </authorList>
    </citation>
    <scope>NUCLEOTIDE SEQUENCE [LARGE SCALE GENOMIC DNA]</scope>
    <source>
        <strain evidence="2 3">NEG-M</strain>
    </source>
</reference>
<dbReference type="InterPro" id="IPR052711">
    <property type="entry name" value="Zinc_ADH-like"/>
</dbReference>
<feature type="domain" description="Enoyl reductase (ER)" evidence="1">
    <location>
        <begin position="18"/>
        <end position="346"/>
    </location>
</feature>
<dbReference type="Pfam" id="PF00107">
    <property type="entry name" value="ADH_zinc_N"/>
    <property type="match status" value="1"/>
</dbReference>